<dbReference type="InterPro" id="IPR027417">
    <property type="entry name" value="P-loop_NTPase"/>
</dbReference>
<dbReference type="VEuPathDB" id="FungiDB:P170DRAFT_465062"/>
<dbReference type="SUPFAM" id="SSF52540">
    <property type="entry name" value="P-loop containing nucleoside triphosphate hydrolases"/>
    <property type="match status" value="1"/>
</dbReference>
<gene>
    <name evidence="1" type="ORF">P170DRAFT_465062</name>
</gene>
<organism evidence="1 2">
    <name type="scientific">Aspergillus steynii IBT 23096</name>
    <dbReference type="NCBI Taxonomy" id="1392250"/>
    <lineage>
        <taxon>Eukaryota</taxon>
        <taxon>Fungi</taxon>
        <taxon>Dikarya</taxon>
        <taxon>Ascomycota</taxon>
        <taxon>Pezizomycotina</taxon>
        <taxon>Eurotiomycetes</taxon>
        <taxon>Eurotiomycetidae</taxon>
        <taxon>Eurotiales</taxon>
        <taxon>Aspergillaceae</taxon>
        <taxon>Aspergillus</taxon>
        <taxon>Aspergillus subgen. Circumdati</taxon>
    </lineage>
</organism>
<dbReference type="OrthoDB" id="5369299at2759"/>
<dbReference type="RefSeq" id="XP_024705036.1">
    <property type="nucleotide sequence ID" value="XM_024852294.1"/>
</dbReference>
<comment type="caution">
    <text evidence="1">The sequence shown here is derived from an EMBL/GenBank/DDBJ whole genome shotgun (WGS) entry which is preliminary data.</text>
</comment>
<reference evidence="1 2" key="1">
    <citation type="submission" date="2016-12" db="EMBL/GenBank/DDBJ databases">
        <title>The genomes of Aspergillus section Nigri reveals drivers in fungal speciation.</title>
        <authorList>
            <consortium name="DOE Joint Genome Institute"/>
            <person name="Vesth T.C."/>
            <person name="Nybo J."/>
            <person name="Theobald S."/>
            <person name="Brandl J."/>
            <person name="Frisvad J.C."/>
            <person name="Nielsen K.F."/>
            <person name="Lyhne E.K."/>
            <person name="Kogle M.E."/>
            <person name="Kuo A."/>
            <person name="Riley R."/>
            <person name="Clum A."/>
            <person name="Nolan M."/>
            <person name="Lipzen A."/>
            <person name="Salamov A."/>
            <person name="Henrissat B."/>
            <person name="Wiebenga A."/>
            <person name="De Vries R.P."/>
            <person name="Grigoriev I.V."/>
            <person name="Mortensen U.H."/>
            <person name="Andersen M.R."/>
            <person name="Baker S.E."/>
        </authorList>
    </citation>
    <scope>NUCLEOTIDE SEQUENCE [LARGE SCALE GENOMIC DNA]</scope>
    <source>
        <strain evidence="1 2">IBT 23096</strain>
    </source>
</reference>
<name>A0A2I2GA31_9EURO</name>
<evidence type="ECO:0000313" key="2">
    <source>
        <dbReference type="Proteomes" id="UP000234275"/>
    </source>
</evidence>
<dbReference type="EMBL" id="MSFO01000004">
    <property type="protein sequence ID" value="PLB49734.1"/>
    <property type="molecule type" value="Genomic_DNA"/>
</dbReference>
<protein>
    <submittedName>
        <fullName evidence="1">Uncharacterized protein</fullName>
    </submittedName>
</protein>
<proteinExistence type="predicted"/>
<sequence length="436" mass="46428">MQYNITKIPTLLVGYNIPSLVTVDEQINPVQGLIVLCRVKTTKDRMNVLEGPNPGDFTTISENDIFPVILGKRCATHGCSGDVPTKLFPGDTIELLGESGFGGVLEGVNEDYGYPPTLTVLGTIPGTDGQPFMMKATVPPLPPGDEVPRLAPLIGVAGTCMEVGKTGMVCQLVRQLTAKGLRVAACKVTGSGSPRDKPRLRQEGADPVFGIVDAGIPSTCGDVDEVISSALRLLLAASQSNPDVIIVEFGDGILGGYHVKDVLTCEAIQRHMLALIVAVSDFVAAWGAKELLGQIGMEVSVITGVGVNSVSAQRFIEKEMGVLAESNRSEIPRTMELIKSKLRSNSGTFGFHLRVAVLIMSGERSASRKPIACGRYSNSSALENPLSSSKYGPYSPKVRNNTLLTYPMSMKSNVRLRLAAISAEITAIIGVVWVFV</sequence>
<evidence type="ECO:0000313" key="1">
    <source>
        <dbReference type="EMBL" id="PLB49734.1"/>
    </source>
</evidence>
<dbReference type="Proteomes" id="UP000234275">
    <property type="component" value="Unassembled WGS sequence"/>
</dbReference>
<accession>A0A2I2GA31</accession>
<dbReference type="GeneID" id="36559992"/>
<keyword evidence="2" id="KW-1185">Reference proteome</keyword>
<dbReference type="AlphaFoldDB" id="A0A2I2GA31"/>
<dbReference type="Gene3D" id="3.40.50.300">
    <property type="entry name" value="P-loop containing nucleotide triphosphate hydrolases"/>
    <property type="match status" value="1"/>
</dbReference>